<dbReference type="RefSeq" id="WP_265581066.1">
    <property type="nucleotide sequence ID" value="NZ_CP036172.1"/>
</dbReference>
<protein>
    <submittedName>
        <fullName evidence="2">Uncharacterized protein</fullName>
    </submittedName>
</protein>
<dbReference type="EMBL" id="CP036172">
    <property type="protein sequence ID" value="QSZ68129.1"/>
    <property type="molecule type" value="Genomic_DNA"/>
</dbReference>
<dbReference type="GeneID" id="76425062"/>
<evidence type="ECO:0000256" key="1">
    <source>
        <dbReference type="SAM" id="MobiDB-lite"/>
    </source>
</evidence>
<reference evidence="2" key="2">
    <citation type="submission" date="2019-02" db="EMBL/GenBank/DDBJ databases">
        <authorList>
            <person name="Chen S.-C."/>
            <person name="Chien H.-H."/>
            <person name="Lai M.-C."/>
        </authorList>
    </citation>
    <scope>NUCLEOTIDE SEQUENCE</scope>
    <source>
        <strain evidence="2">N2F9704</strain>
    </source>
</reference>
<name>A0A8A3S8E8_9EURY</name>
<dbReference type="Proteomes" id="UP001042704">
    <property type="component" value="Chromosome"/>
</dbReference>
<dbReference type="AlphaFoldDB" id="A0A8A3S8E8"/>
<sequence length="239" mass="27661">MALNNRSRGSELSVVERAIACTKEYENVGYVQYDTKDGHYFYLHPSPFLSTVKNEIYYAAGTPPPENEFVEVEVSERKTEILDRSCKKYRYVKTISEWRPFDIAPLAIRRKNLDFMEIIDFFTYPYKGEAEIVQEIATCSTLFAFSSPPITGETGGIKTAVFGKNYQWDLFQRPLKIIPPEFKTISSDYLLLFGLKNRSTDQKIERRNQPGHSQARKNGVRCPDHDRRDRQTKVFEGTS</sequence>
<proteinExistence type="predicted"/>
<keyword evidence="3" id="KW-1185">Reference proteome</keyword>
<organism evidence="2 3">
    <name type="scientific">Methanofollis aquaemaris</name>
    <dbReference type="NCBI Taxonomy" id="126734"/>
    <lineage>
        <taxon>Archaea</taxon>
        <taxon>Methanobacteriati</taxon>
        <taxon>Methanobacteriota</taxon>
        <taxon>Stenosarchaea group</taxon>
        <taxon>Methanomicrobia</taxon>
        <taxon>Methanomicrobiales</taxon>
        <taxon>Methanomicrobiaceae</taxon>
        <taxon>Methanofollis</taxon>
    </lineage>
</organism>
<gene>
    <name evidence="2" type="ORF">RJ40_11800</name>
</gene>
<feature type="compositionally biased region" description="Basic and acidic residues" evidence="1">
    <location>
        <begin position="222"/>
        <end position="233"/>
    </location>
</feature>
<feature type="region of interest" description="Disordered" evidence="1">
    <location>
        <begin position="202"/>
        <end position="239"/>
    </location>
</feature>
<reference evidence="2" key="1">
    <citation type="journal article" date="2001" name="Int. J. Syst. Evol. Microbiol.">
        <title>Methanofollis aquaemaris sp. nov., a methanogen isolated from an aquaculture fish pond.</title>
        <authorList>
            <person name="Lai M.C."/>
            <person name="Chen S.C."/>
        </authorList>
    </citation>
    <scope>NUCLEOTIDE SEQUENCE</scope>
    <source>
        <strain evidence="2">N2F9704</strain>
    </source>
</reference>
<dbReference type="KEGG" id="maqe:RJ40_11800"/>
<evidence type="ECO:0000313" key="2">
    <source>
        <dbReference type="EMBL" id="QSZ68129.1"/>
    </source>
</evidence>
<accession>A0A8A3S8E8</accession>
<evidence type="ECO:0000313" key="3">
    <source>
        <dbReference type="Proteomes" id="UP001042704"/>
    </source>
</evidence>